<feature type="transmembrane region" description="Helical" evidence="1">
    <location>
        <begin position="56"/>
        <end position="76"/>
    </location>
</feature>
<name>A0ABW1LCB6_9BACL</name>
<protein>
    <submittedName>
        <fullName evidence="2">DUF1761 domain-containing protein</fullName>
    </submittedName>
</protein>
<dbReference type="Pfam" id="PF08570">
    <property type="entry name" value="DUF1761"/>
    <property type="match status" value="1"/>
</dbReference>
<gene>
    <name evidence="2" type="ORF">ACFPYN_15200</name>
</gene>
<keyword evidence="1" id="KW-0472">Membrane</keyword>
<reference evidence="3" key="1">
    <citation type="journal article" date="2019" name="Int. J. Syst. Evol. Microbiol.">
        <title>The Global Catalogue of Microorganisms (GCM) 10K type strain sequencing project: providing services to taxonomists for standard genome sequencing and annotation.</title>
        <authorList>
            <consortium name="The Broad Institute Genomics Platform"/>
            <consortium name="The Broad Institute Genome Sequencing Center for Infectious Disease"/>
            <person name="Wu L."/>
            <person name="Ma J."/>
        </authorList>
    </citation>
    <scope>NUCLEOTIDE SEQUENCE [LARGE SCALE GENOMIC DNA]</scope>
    <source>
        <strain evidence="3">CCUG 54527</strain>
    </source>
</reference>
<evidence type="ECO:0000256" key="1">
    <source>
        <dbReference type="SAM" id="Phobius"/>
    </source>
</evidence>
<dbReference type="InterPro" id="IPR013879">
    <property type="entry name" value="DUF1761"/>
</dbReference>
<organism evidence="2 3">
    <name type="scientific">Paenisporosarcina macmurdoensis</name>
    <dbReference type="NCBI Taxonomy" id="212659"/>
    <lineage>
        <taxon>Bacteria</taxon>
        <taxon>Bacillati</taxon>
        <taxon>Bacillota</taxon>
        <taxon>Bacilli</taxon>
        <taxon>Bacillales</taxon>
        <taxon>Caryophanaceae</taxon>
        <taxon>Paenisporosarcina</taxon>
    </lineage>
</organism>
<feature type="transmembrane region" description="Helical" evidence="1">
    <location>
        <begin position="82"/>
        <end position="107"/>
    </location>
</feature>
<keyword evidence="3" id="KW-1185">Reference proteome</keyword>
<evidence type="ECO:0000313" key="3">
    <source>
        <dbReference type="Proteomes" id="UP001596170"/>
    </source>
</evidence>
<proteinExistence type="predicted"/>
<keyword evidence="1" id="KW-1133">Transmembrane helix</keyword>
<evidence type="ECO:0000313" key="2">
    <source>
        <dbReference type="EMBL" id="MFC6040773.1"/>
    </source>
</evidence>
<accession>A0ABW1LCB6</accession>
<dbReference type="RefSeq" id="WP_377735334.1">
    <property type="nucleotide sequence ID" value="NZ_JBHSRI010000025.1"/>
</dbReference>
<comment type="caution">
    <text evidence="2">The sequence shown here is derived from an EMBL/GenBank/DDBJ whole genome shotgun (WGS) entry which is preliminary data.</text>
</comment>
<dbReference type="Proteomes" id="UP001596170">
    <property type="component" value="Unassembled WGS sequence"/>
</dbReference>
<keyword evidence="1" id="KW-0812">Transmembrane</keyword>
<dbReference type="EMBL" id="JBHSRI010000025">
    <property type="protein sequence ID" value="MFC6040773.1"/>
    <property type="molecule type" value="Genomic_DNA"/>
</dbReference>
<feature type="transmembrane region" description="Helical" evidence="1">
    <location>
        <begin position="114"/>
        <end position="136"/>
    </location>
</feature>
<sequence length="137" mass="15297">MDFQLSLESINYLAVIVAALSAFIIGGLWYSVLFAKPWMVENGFDDEQLKKGNMGLIFGGSFIFSLIISFVLVLFLGPERDALFGAMAGFLVGLFWVATAMGIIYLFERKSLKLYLINASYHVLTFTVMGFILGVWK</sequence>
<feature type="transmembrane region" description="Helical" evidence="1">
    <location>
        <begin position="12"/>
        <end position="35"/>
    </location>
</feature>